<dbReference type="InterPro" id="IPR043128">
    <property type="entry name" value="Rev_trsase/Diguanyl_cyclase"/>
</dbReference>
<feature type="domain" description="PAC" evidence="3">
    <location>
        <begin position="341"/>
        <end position="391"/>
    </location>
</feature>
<sequence length="829" mass="94593">MKDHSIQLLLLTGREESNLLASSLADSDAIESIHVVSERSNWLEAMQNNRWDLILSDLHLSDFNCLDLRDYLVEHKLDIPVLLMAEMGSEDELLDCIEHGFEYCVLKRAQQFEKLPRLLDAMIVRLQKFRQQRTLRDNLLEVRERYQDIFDNTSDLIQCLASDGSFLYTNKTWREAMDYTEQEVASLSLLDVLHPDSRPCCQDRFERLKQGECLTAIDFKFISKSGETVYLQGDCGSIIRDGEAISTRGIFRNITDKVKTEEALQASEMRYQILYENAPDIYTTISPAGTVLSINHTGAHLLGYEIEELIGQPVLNIVHSDDREKVQDYIQKQFDTFSPDNGLEYRKVRKDGSVFWVHQCINQEPQACEPRLLVVCRDITDRRDLEEQLVYQAAHDSLTNLINRREFEKRLHHVLSSPEKGQHVLCYLDLDQFKVINDTSGHIAGDELLRQVAGLLIQQTRSRDTLARLGGDEFAVLMEDCPLEQAEHFANRIRESIASFRFQWGSRRFNIGVSIGVVPILEGDINLNDILSYADSACYTAKQRGRNQVHVRRKGDLTAAGRIGEICWASSITEALETDRFHLYAQPIHSCSKKTAGERFEILLRLKDGDKIVRPGAFMPAAERYNLSTQIDRWVLENLVTWFEQHPDFLPRLDICSINLSALSLCDKKFGQFAFDLLQASPLPQHKICFEITETAAISNLSRAVEFIEKLKQVGCHFALDDFGSGLSSFAYLKNLPVDMIKIDGTFVRNISKNNIERAMVKSICDIVSLMGKQTTAEYVEDEASLKVLRTLGVDFVQGYYLGQPKPLDYFAQAQVIPFSEAKINEVKN</sequence>
<dbReference type="CDD" id="cd01949">
    <property type="entry name" value="GGDEF"/>
    <property type="match status" value="1"/>
</dbReference>
<dbReference type="SMART" id="SM00086">
    <property type="entry name" value="PAC"/>
    <property type="match status" value="2"/>
</dbReference>
<evidence type="ECO:0000313" key="6">
    <source>
        <dbReference type="EMBL" id="VAX14497.1"/>
    </source>
</evidence>
<dbReference type="InterPro" id="IPR001789">
    <property type="entry name" value="Sig_transdc_resp-reg_receiver"/>
</dbReference>
<evidence type="ECO:0000259" key="3">
    <source>
        <dbReference type="PROSITE" id="PS50113"/>
    </source>
</evidence>
<dbReference type="Gene3D" id="3.40.50.2300">
    <property type="match status" value="1"/>
</dbReference>
<feature type="domain" description="PAC" evidence="3">
    <location>
        <begin position="215"/>
        <end position="266"/>
    </location>
</feature>
<dbReference type="PROSITE" id="PS50113">
    <property type="entry name" value="PAC"/>
    <property type="match status" value="2"/>
</dbReference>
<feature type="domain" description="Response regulatory" evidence="1">
    <location>
        <begin position="7"/>
        <end position="122"/>
    </location>
</feature>
<dbReference type="PROSITE" id="PS50883">
    <property type="entry name" value="EAL"/>
    <property type="match status" value="1"/>
</dbReference>
<dbReference type="Pfam" id="PF00990">
    <property type="entry name" value="GGDEF"/>
    <property type="match status" value="1"/>
</dbReference>
<dbReference type="CDD" id="cd01948">
    <property type="entry name" value="EAL"/>
    <property type="match status" value="1"/>
</dbReference>
<evidence type="ECO:0000259" key="5">
    <source>
        <dbReference type="PROSITE" id="PS50887"/>
    </source>
</evidence>
<dbReference type="Pfam" id="PF08447">
    <property type="entry name" value="PAS_3"/>
    <property type="match status" value="1"/>
</dbReference>
<evidence type="ECO:0000259" key="1">
    <source>
        <dbReference type="PROSITE" id="PS50110"/>
    </source>
</evidence>
<dbReference type="InterPro" id="IPR000014">
    <property type="entry name" value="PAS"/>
</dbReference>
<dbReference type="InterPro" id="IPR013655">
    <property type="entry name" value="PAS_fold_3"/>
</dbReference>
<dbReference type="Pfam" id="PF00989">
    <property type="entry name" value="PAS"/>
    <property type="match status" value="1"/>
</dbReference>
<evidence type="ECO:0000259" key="4">
    <source>
        <dbReference type="PROSITE" id="PS50883"/>
    </source>
</evidence>
<dbReference type="SMART" id="SM00267">
    <property type="entry name" value="GGDEF"/>
    <property type="match status" value="1"/>
</dbReference>
<dbReference type="SUPFAM" id="SSF141868">
    <property type="entry name" value="EAL domain-like"/>
    <property type="match status" value="1"/>
</dbReference>
<dbReference type="PROSITE" id="PS50887">
    <property type="entry name" value="GGDEF"/>
    <property type="match status" value="1"/>
</dbReference>
<name>A0A3B1CCH7_9ZZZZ</name>
<organism evidence="6">
    <name type="scientific">hydrothermal vent metagenome</name>
    <dbReference type="NCBI Taxonomy" id="652676"/>
    <lineage>
        <taxon>unclassified sequences</taxon>
        <taxon>metagenomes</taxon>
        <taxon>ecological metagenomes</taxon>
    </lineage>
</organism>
<dbReference type="PANTHER" id="PTHR44757">
    <property type="entry name" value="DIGUANYLATE CYCLASE DGCP"/>
    <property type="match status" value="1"/>
</dbReference>
<evidence type="ECO:0000259" key="2">
    <source>
        <dbReference type="PROSITE" id="PS50112"/>
    </source>
</evidence>
<dbReference type="PROSITE" id="PS50110">
    <property type="entry name" value="RESPONSE_REGULATORY"/>
    <property type="match status" value="1"/>
</dbReference>
<feature type="domain" description="GGDEF" evidence="5">
    <location>
        <begin position="421"/>
        <end position="554"/>
    </location>
</feature>
<dbReference type="InterPro" id="IPR000700">
    <property type="entry name" value="PAS-assoc_C"/>
</dbReference>
<dbReference type="FunFam" id="3.30.70.270:FF:000001">
    <property type="entry name" value="Diguanylate cyclase domain protein"/>
    <property type="match status" value="1"/>
</dbReference>
<dbReference type="EMBL" id="UOFZ01000176">
    <property type="protein sequence ID" value="VAX14497.1"/>
    <property type="molecule type" value="Genomic_DNA"/>
</dbReference>
<dbReference type="CDD" id="cd00130">
    <property type="entry name" value="PAS"/>
    <property type="match status" value="2"/>
</dbReference>
<dbReference type="InterPro" id="IPR035919">
    <property type="entry name" value="EAL_sf"/>
</dbReference>
<dbReference type="AlphaFoldDB" id="A0A3B1CCH7"/>
<dbReference type="Gene3D" id="3.20.20.450">
    <property type="entry name" value="EAL domain"/>
    <property type="match status" value="1"/>
</dbReference>
<dbReference type="InterPro" id="IPR013767">
    <property type="entry name" value="PAS_fold"/>
</dbReference>
<dbReference type="Gene3D" id="3.30.70.270">
    <property type="match status" value="1"/>
</dbReference>
<protein>
    <submittedName>
        <fullName evidence="6">Diguanylate cyclase/phosphodiesterase (GGDEF &amp; EAL domains) with PAS/PAC sensor(S)</fullName>
    </submittedName>
</protein>
<feature type="domain" description="PAS" evidence="2">
    <location>
        <begin position="267"/>
        <end position="337"/>
    </location>
</feature>
<dbReference type="SUPFAM" id="SSF55073">
    <property type="entry name" value="Nucleotide cyclase"/>
    <property type="match status" value="1"/>
</dbReference>
<dbReference type="InterPro" id="IPR011006">
    <property type="entry name" value="CheY-like_superfamily"/>
</dbReference>
<gene>
    <name evidence="6" type="ORF">MNBD_GAMMA24-875</name>
</gene>
<dbReference type="PANTHER" id="PTHR44757:SF4">
    <property type="entry name" value="DIGUANYLATE CYCLASE DGCE-RELATED"/>
    <property type="match status" value="1"/>
</dbReference>
<dbReference type="InterPro" id="IPR035965">
    <property type="entry name" value="PAS-like_dom_sf"/>
</dbReference>
<dbReference type="Gene3D" id="3.30.450.20">
    <property type="entry name" value="PAS domain"/>
    <property type="match status" value="2"/>
</dbReference>
<dbReference type="InterPro" id="IPR001633">
    <property type="entry name" value="EAL_dom"/>
</dbReference>
<feature type="domain" description="EAL" evidence="4">
    <location>
        <begin position="565"/>
        <end position="819"/>
    </location>
</feature>
<dbReference type="NCBIfam" id="TIGR00254">
    <property type="entry name" value="GGDEF"/>
    <property type="match status" value="1"/>
</dbReference>
<dbReference type="GO" id="GO:0006355">
    <property type="term" value="P:regulation of DNA-templated transcription"/>
    <property type="evidence" value="ECO:0007669"/>
    <property type="project" value="InterPro"/>
</dbReference>
<dbReference type="Pfam" id="PF00563">
    <property type="entry name" value="EAL"/>
    <property type="match status" value="1"/>
</dbReference>
<proteinExistence type="predicted"/>
<dbReference type="InterPro" id="IPR000160">
    <property type="entry name" value="GGDEF_dom"/>
</dbReference>
<dbReference type="SUPFAM" id="SSF55785">
    <property type="entry name" value="PYP-like sensor domain (PAS domain)"/>
    <property type="match status" value="2"/>
</dbReference>
<dbReference type="InterPro" id="IPR029787">
    <property type="entry name" value="Nucleotide_cyclase"/>
</dbReference>
<dbReference type="PROSITE" id="PS50112">
    <property type="entry name" value="PAS"/>
    <property type="match status" value="2"/>
</dbReference>
<feature type="domain" description="PAS" evidence="2">
    <location>
        <begin position="142"/>
        <end position="212"/>
    </location>
</feature>
<dbReference type="SMART" id="SM00052">
    <property type="entry name" value="EAL"/>
    <property type="match status" value="1"/>
</dbReference>
<accession>A0A3B1CCH7</accession>
<dbReference type="SUPFAM" id="SSF52172">
    <property type="entry name" value="CheY-like"/>
    <property type="match status" value="1"/>
</dbReference>
<dbReference type="InterPro" id="IPR052155">
    <property type="entry name" value="Biofilm_reg_signaling"/>
</dbReference>
<reference evidence="6" key="1">
    <citation type="submission" date="2018-06" db="EMBL/GenBank/DDBJ databases">
        <authorList>
            <person name="Zhirakovskaya E."/>
        </authorList>
    </citation>
    <scope>NUCLEOTIDE SEQUENCE</scope>
</reference>
<dbReference type="InterPro" id="IPR001610">
    <property type="entry name" value="PAC"/>
</dbReference>
<dbReference type="SMART" id="SM00091">
    <property type="entry name" value="PAS"/>
    <property type="match status" value="2"/>
</dbReference>
<dbReference type="NCBIfam" id="TIGR00229">
    <property type="entry name" value="sensory_box"/>
    <property type="match status" value="2"/>
</dbReference>
<dbReference type="GO" id="GO:0000160">
    <property type="term" value="P:phosphorelay signal transduction system"/>
    <property type="evidence" value="ECO:0007669"/>
    <property type="project" value="InterPro"/>
</dbReference>
<dbReference type="Pfam" id="PF00072">
    <property type="entry name" value="Response_reg"/>
    <property type="match status" value="1"/>
</dbReference>